<sequence length="603" mass="67457">MWNICFRASLSAGCVLAQIRKLNIEADALSRSPVSHGSIADELGEGPSTFTACTAVVGIIMGSAATAIDLALEKVKRAVASDPVISALRNTILNGFPNDRCNLPMALHPFWDVCHRLAIDVDDDMIVLDARVVIPKALVQETIQTLCAMYQGASKMRQRAQLSVYWTHMDVDIAHAAATCEDRISLLPSLPAEPILPHEPATRMFEYLYADFGEDDNRHFLVIVDQYSSWPHVVVFPDKKTSTRRLIDAFRQFFMDIGGLGYRLGIILTTLVFNRPVRDGLPVHRRSFAPQWQKAAKFLEGRATQALARQTARYNKSAHILPAFTVGDHVLIQHPITKRGANTGTIIEVGPLHDYLVKTAAGRILSSLPPTTCGRHARISNLPKASSPLRHSNHKLFWSSPKTRPDTVVSRPSQPSRDPNRPETAPHPECIRLNHGPNRYPFLFVRIRPSFSSRDKELALNSGPHFFEPLNQSHPYVTVNNVKIRGILEMESPYYGNNEKTKTQHLPRIPTAYTSVTKQKPADLEADLERLDMHTVEKEEEVNRVILDRSIDTVLTTNTTSISDFLNLPNSTQIQIIVRVLKSVSNPNLKNQQNANQIQMKSK</sequence>
<protein>
    <recommendedName>
        <fullName evidence="4">Integrase catalytic domain-containing protein</fullName>
    </recommendedName>
</protein>
<accession>A0A164LID7</accession>
<evidence type="ECO:0000313" key="2">
    <source>
        <dbReference type="EMBL" id="KZS04139.1"/>
    </source>
</evidence>
<dbReference type="Gene3D" id="1.10.340.70">
    <property type="match status" value="1"/>
</dbReference>
<feature type="compositionally biased region" description="Basic and acidic residues" evidence="1">
    <location>
        <begin position="418"/>
        <end position="432"/>
    </location>
</feature>
<gene>
    <name evidence="2" type="ORF">APZ42_032960</name>
</gene>
<reference evidence="2 3" key="1">
    <citation type="submission" date="2016-03" db="EMBL/GenBank/DDBJ databases">
        <title>EvidentialGene: Evidence-directed Construction of Genes on Genomes.</title>
        <authorList>
            <person name="Gilbert D.G."/>
            <person name="Choi J.-H."/>
            <person name="Mockaitis K."/>
            <person name="Colbourne J."/>
            <person name="Pfrender M."/>
        </authorList>
    </citation>
    <scope>NUCLEOTIDE SEQUENCE [LARGE SCALE GENOMIC DNA]</scope>
    <source>
        <strain evidence="2 3">Xinb3</strain>
        <tissue evidence="2">Complete organism</tissue>
    </source>
</reference>
<dbReference type="InterPro" id="IPR050951">
    <property type="entry name" value="Retrovirus_Pol_polyprotein"/>
</dbReference>
<dbReference type="PANTHER" id="PTHR37984:SF5">
    <property type="entry name" value="PROTEIN NYNRIN-LIKE"/>
    <property type="match status" value="1"/>
</dbReference>
<evidence type="ECO:0000256" key="1">
    <source>
        <dbReference type="SAM" id="MobiDB-lite"/>
    </source>
</evidence>
<dbReference type="OrthoDB" id="6366141at2759"/>
<keyword evidence="3" id="KW-1185">Reference proteome</keyword>
<comment type="caution">
    <text evidence="2">The sequence shown here is derived from an EMBL/GenBank/DDBJ whole genome shotgun (WGS) entry which is preliminary data.</text>
</comment>
<organism evidence="2 3">
    <name type="scientific">Daphnia magna</name>
    <dbReference type="NCBI Taxonomy" id="35525"/>
    <lineage>
        <taxon>Eukaryota</taxon>
        <taxon>Metazoa</taxon>
        <taxon>Ecdysozoa</taxon>
        <taxon>Arthropoda</taxon>
        <taxon>Crustacea</taxon>
        <taxon>Branchiopoda</taxon>
        <taxon>Diplostraca</taxon>
        <taxon>Cladocera</taxon>
        <taxon>Anomopoda</taxon>
        <taxon>Daphniidae</taxon>
        <taxon>Daphnia</taxon>
    </lineage>
</organism>
<evidence type="ECO:0008006" key="4">
    <source>
        <dbReference type="Google" id="ProtNLM"/>
    </source>
</evidence>
<dbReference type="EMBL" id="LRGB01003129">
    <property type="protein sequence ID" value="KZS04139.1"/>
    <property type="molecule type" value="Genomic_DNA"/>
</dbReference>
<feature type="region of interest" description="Disordered" evidence="1">
    <location>
        <begin position="382"/>
        <end position="433"/>
    </location>
</feature>
<dbReference type="AlphaFoldDB" id="A0A164LID7"/>
<dbReference type="PANTHER" id="PTHR37984">
    <property type="entry name" value="PROTEIN CBG26694"/>
    <property type="match status" value="1"/>
</dbReference>
<proteinExistence type="predicted"/>
<dbReference type="Proteomes" id="UP000076858">
    <property type="component" value="Unassembled WGS sequence"/>
</dbReference>
<name>A0A164LID7_9CRUS</name>
<evidence type="ECO:0000313" key="3">
    <source>
        <dbReference type="Proteomes" id="UP000076858"/>
    </source>
</evidence>